<keyword evidence="4" id="KW-1185">Reference proteome</keyword>
<keyword evidence="1" id="KW-0472">Membrane</keyword>
<reference evidence="4" key="1">
    <citation type="submission" date="2015-11" db="EMBL/GenBank/DDBJ databases">
        <authorList>
            <person name="Varghese N."/>
        </authorList>
    </citation>
    <scope>NUCLEOTIDE SEQUENCE [LARGE SCALE GENOMIC DNA]</scope>
    <source>
        <strain evidence="4">JGI-23</strain>
    </source>
</reference>
<name>A0A0P1MTL9_9BACT</name>
<feature type="transmembrane region" description="Helical" evidence="1">
    <location>
        <begin position="6"/>
        <end position="24"/>
    </location>
</feature>
<keyword evidence="1" id="KW-1133">Transmembrane helix</keyword>
<dbReference type="OrthoDB" id="8080622at2"/>
<evidence type="ECO:0000313" key="4">
    <source>
        <dbReference type="Proteomes" id="UP000199197"/>
    </source>
</evidence>
<proteinExistence type="predicted"/>
<evidence type="ECO:0000256" key="1">
    <source>
        <dbReference type="SAM" id="Phobius"/>
    </source>
</evidence>
<dbReference type="InterPro" id="IPR019251">
    <property type="entry name" value="DUF2231_TM"/>
</dbReference>
<accession>A0A0P1MTL9</accession>
<dbReference type="Pfam" id="PF09990">
    <property type="entry name" value="DUF2231"/>
    <property type="match status" value="1"/>
</dbReference>
<gene>
    <name evidence="3" type="ORF">JGI23_00600</name>
</gene>
<organism evidence="3 4">
    <name type="scientific">Candidatus Chryseopegocella kryptomonas</name>
    <dbReference type="NCBI Taxonomy" id="1633643"/>
    <lineage>
        <taxon>Bacteria</taxon>
        <taxon>Pseudomonadati</taxon>
        <taxon>Candidatus Kryptoniota</taxon>
        <taxon>Candidatus Chryseopegocella</taxon>
    </lineage>
</organism>
<dbReference type="AlphaFoldDB" id="A0A0P1MTL9"/>
<evidence type="ECO:0000259" key="2">
    <source>
        <dbReference type="Pfam" id="PF09990"/>
    </source>
</evidence>
<feature type="transmembrane region" description="Helical" evidence="1">
    <location>
        <begin position="106"/>
        <end position="126"/>
    </location>
</feature>
<dbReference type="RefSeq" id="WP_092348255.1">
    <property type="nucleotide sequence ID" value="NZ_CZVW01000005.1"/>
</dbReference>
<feature type="domain" description="DUF2231" evidence="2">
    <location>
        <begin position="3"/>
        <end position="140"/>
    </location>
</feature>
<feature type="transmembrane region" description="Helical" evidence="1">
    <location>
        <begin position="36"/>
        <end position="56"/>
    </location>
</feature>
<protein>
    <submittedName>
        <fullName evidence="3">Uncharacterized membrane protein</fullName>
    </submittedName>
</protein>
<evidence type="ECO:0000313" key="3">
    <source>
        <dbReference type="EMBL" id="CUS99085.1"/>
    </source>
</evidence>
<dbReference type="Proteomes" id="UP000199197">
    <property type="component" value="Unassembled WGS sequence"/>
</dbReference>
<dbReference type="EMBL" id="CZVW01000005">
    <property type="protein sequence ID" value="CUS99085.1"/>
    <property type="molecule type" value="Genomic_DNA"/>
</dbReference>
<keyword evidence="1" id="KW-0812">Transmembrane</keyword>
<sequence>MLLHPIVVHFPISLVLLSFIFEFLEFFGKSKFKNSTFLFSGLALFFAIISVQTGNIDSQPLNLNEEVKIILNNHQSNANFSLLALSIIFLFKLHNILRKKEINLKVFIILLSFYLVALFFIFRTAYFGVKLVYDLGVRVKLN</sequence>
<feature type="transmembrane region" description="Helical" evidence="1">
    <location>
        <begin position="76"/>
        <end position="94"/>
    </location>
</feature>